<dbReference type="SUPFAM" id="SSF53335">
    <property type="entry name" value="S-adenosyl-L-methionine-dependent methyltransferases"/>
    <property type="match status" value="1"/>
</dbReference>
<organism evidence="5 6">
    <name type="scientific">Bradyrhizobium archetypum</name>
    <dbReference type="NCBI Taxonomy" id="2721160"/>
    <lineage>
        <taxon>Bacteria</taxon>
        <taxon>Pseudomonadati</taxon>
        <taxon>Pseudomonadota</taxon>
        <taxon>Alphaproteobacteria</taxon>
        <taxon>Hyphomicrobiales</taxon>
        <taxon>Nitrobacteraceae</taxon>
        <taxon>Bradyrhizobium</taxon>
    </lineage>
</organism>
<dbReference type="RefSeq" id="WP_210264916.1">
    <property type="nucleotide sequence ID" value="NZ_JAAVLW010000004.1"/>
</dbReference>
<dbReference type="GO" id="GO:0008168">
    <property type="term" value="F:methyltransferase activity"/>
    <property type="evidence" value="ECO:0007669"/>
    <property type="project" value="UniProtKB-UniRule"/>
</dbReference>
<accession>A0A7Y4H5S0</accession>
<keyword evidence="2 4" id="KW-0489">Methyltransferase</keyword>
<evidence type="ECO:0000256" key="1">
    <source>
        <dbReference type="ARBA" id="ARBA00008138"/>
    </source>
</evidence>
<protein>
    <recommendedName>
        <fullName evidence="4">S-adenosyl-L-methionine-dependent methyltransferase</fullName>
        <ecNumber evidence="4">2.1.1.-</ecNumber>
    </recommendedName>
</protein>
<dbReference type="Pfam" id="PF04072">
    <property type="entry name" value="LCM"/>
    <property type="match status" value="1"/>
</dbReference>
<dbReference type="NCBIfam" id="TIGR00027">
    <property type="entry name" value="mthyl_TIGR00027"/>
    <property type="match status" value="1"/>
</dbReference>
<dbReference type="InterPro" id="IPR007213">
    <property type="entry name" value="Ppm1/Ppm2/Tcmp"/>
</dbReference>
<evidence type="ECO:0000313" key="5">
    <source>
        <dbReference type="EMBL" id="NOJ47247.1"/>
    </source>
</evidence>
<dbReference type="PANTHER" id="PTHR43619">
    <property type="entry name" value="S-ADENOSYL-L-METHIONINE-DEPENDENT METHYLTRANSFERASE YKTD-RELATED"/>
    <property type="match status" value="1"/>
</dbReference>
<dbReference type="PANTHER" id="PTHR43619:SF2">
    <property type="entry name" value="S-ADENOSYL-L-METHIONINE-DEPENDENT METHYLTRANSFERASES SUPERFAMILY PROTEIN"/>
    <property type="match status" value="1"/>
</dbReference>
<dbReference type="Proteomes" id="UP000528734">
    <property type="component" value="Unassembled WGS sequence"/>
</dbReference>
<evidence type="ECO:0000313" key="6">
    <source>
        <dbReference type="Proteomes" id="UP000528734"/>
    </source>
</evidence>
<keyword evidence="6" id="KW-1185">Reference proteome</keyword>
<keyword evidence="4" id="KW-0949">S-adenosyl-L-methionine</keyword>
<name>A0A7Y4H5S0_9BRAD</name>
<evidence type="ECO:0000256" key="4">
    <source>
        <dbReference type="RuleBase" id="RU362030"/>
    </source>
</evidence>
<comment type="similarity">
    <text evidence="1 4">Belongs to the UPF0677 family.</text>
</comment>
<gene>
    <name evidence="5" type="ORF">HCN50_13485</name>
</gene>
<evidence type="ECO:0000256" key="3">
    <source>
        <dbReference type="ARBA" id="ARBA00022679"/>
    </source>
</evidence>
<evidence type="ECO:0000256" key="2">
    <source>
        <dbReference type="ARBA" id="ARBA00022603"/>
    </source>
</evidence>
<comment type="caution">
    <text evidence="5">The sequence shown here is derived from an EMBL/GenBank/DDBJ whole genome shotgun (WGS) entry which is preliminary data.</text>
</comment>
<dbReference type="InterPro" id="IPR011610">
    <property type="entry name" value="SAM_mthyl_Trfase_ML2640-like"/>
</dbReference>
<dbReference type="GO" id="GO:0032259">
    <property type="term" value="P:methylation"/>
    <property type="evidence" value="ECO:0007669"/>
    <property type="project" value="UniProtKB-KW"/>
</dbReference>
<keyword evidence="3 5" id="KW-0808">Transferase</keyword>
<dbReference type="EMBL" id="JAAVLW010000004">
    <property type="protein sequence ID" value="NOJ47247.1"/>
    <property type="molecule type" value="Genomic_DNA"/>
</dbReference>
<reference evidence="5 6" key="1">
    <citation type="submission" date="2020-03" db="EMBL/GenBank/DDBJ databases">
        <title>Bradyrhizobium diversity isolated from nodules of Muelleranthus trifoliolatus.</title>
        <authorList>
            <person name="Klepa M."/>
            <person name="Helene L."/>
            <person name="Hungria M."/>
        </authorList>
    </citation>
    <scope>NUCLEOTIDE SEQUENCE [LARGE SCALE GENOMIC DNA]</scope>
    <source>
        <strain evidence="5 6">WSM 1744</strain>
    </source>
</reference>
<sequence length="302" mass="33693">MNVLFKEVAKLLQHQPSRTAEYMAMFRASEHAKGAGRRVFTDPLAIALLPGSWRLSAKLLALRPVGEVLARYIDRQWPGARTSGIARTRLIDDWIEESIGQSEQVVLLGAGFDTRAWRLAALGSVKVFEVDHPATAKVKRERLQAAGADLNRATFVAVDFEIDNFEQRLGDAGFDPARRTIVVWEGVSQYLTGEAVCGVMRWAGRLAPRSRFIFTYVHEGAIDGSVAFDGADKVIAKVDGSGEAWRFGLLPNELPDFLRERGLRLMSDFDADQYRERVMGQAGRHMHGYRFYHTVLAEVGDA</sequence>
<dbReference type="Gene3D" id="3.40.50.150">
    <property type="entry name" value="Vaccinia Virus protein VP39"/>
    <property type="match status" value="1"/>
</dbReference>
<comment type="function">
    <text evidence="4">Exhibits S-adenosyl-L-methionine-dependent methyltransferase activity.</text>
</comment>
<proteinExistence type="inferred from homology"/>
<dbReference type="AlphaFoldDB" id="A0A7Y4H5S0"/>
<dbReference type="EC" id="2.1.1.-" evidence="4"/>
<dbReference type="InterPro" id="IPR029063">
    <property type="entry name" value="SAM-dependent_MTases_sf"/>
</dbReference>